<comment type="subcellular location">
    <subcellularLocation>
        <location evidence="1">Membrane</location>
        <topology evidence="1">Multi-pass membrane protein</topology>
    </subcellularLocation>
</comment>
<evidence type="ECO:0000256" key="9">
    <source>
        <dbReference type="PROSITE-ProRule" id="PRU00205"/>
    </source>
</evidence>
<dbReference type="PIRSF" id="PIRSF005449">
    <property type="entry name" value="Translocation_assoc_membrane"/>
    <property type="match status" value="1"/>
</dbReference>
<dbReference type="SMART" id="SM00724">
    <property type="entry name" value="TLC"/>
    <property type="match status" value="1"/>
</dbReference>
<dbReference type="PANTHER" id="PTHR12371">
    <property type="entry name" value="TRANSLOCATION ASSOCIATED MEMBRANE PROTEIN"/>
    <property type="match status" value="1"/>
</dbReference>
<keyword evidence="8" id="KW-0811">Translocation</keyword>
<keyword evidence="3 8" id="KW-0813">Transport</keyword>
<dbReference type="PANTHER" id="PTHR12371:SF11">
    <property type="entry name" value="TRANSLOCATING CHAIN-ASSOCIATED MEMBRANE PROTEIN"/>
    <property type="match status" value="1"/>
</dbReference>
<evidence type="ECO:0000256" key="8">
    <source>
        <dbReference type="PIRNR" id="PIRNR005449"/>
    </source>
</evidence>
<feature type="transmembrane region" description="Helical" evidence="11">
    <location>
        <begin position="34"/>
        <end position="52"/>
    </location>
</feature>
<comment type="caution">
    <text evidence="13">The sequence shown here is derived from an EMBL/GenBank/DDBJ whole genome shotgun (WGS) entry which is preliminary data.</text>
</comment>
<evidence type="ECO:0000256" key="6">
    <source>
        <dbReference type="ARBA" id="ARBA00022989"/>
    </source>
</evidence>
<keyword evidence="4 9" id="KW-0812">Transmembrane</keyword>
<dbReference type="GO" id="GO:0045048">
    <property type="term" value="P:protein insertion into ER membrane"/>
    <property type="evidence" value="ECO:0007669"/>
    <property type="project" value="TreeGrafter"/>
</dbReference>
<proteinExistence type="inferred from homology"/>
<name>A0AA39INR1_9BILA</name>
<protein>
    <recommendedName>
        <fullName evidence="8">Translocating chain-associated membrane protein</fullName>
    </recommendedName>
</protein>
<feature type="transmembrane region" description="Helical" evidence="11">
    <location>
        <begin position="89"/>
        <end position="108"/>
    </location>
</feature>
<keyword evidence="14" id="KW-1185">Reference proteome</keyword>
<feature type="transmembrane region" description="Helical" evidence="11">
    <location>
        <begin position="304"/>
        <end position="328"/>
    </location>
</feature>
<feature type="transmembrane region" description="Helical" evidence="11">
    <location>
        <begin position="129"/>
        <end position="146"/>
    </location>
</feature>
<organism evidence="13 14">
    <name type="scientific">Steinernema hermaphroditum</name>
    <dbReference type="NCBI Taxonomy" id="289476"/>
    <lineage>
        <taxon>Eukaryota</taxon>
        <taxon>Metazoa</taxon>
        <taxon>Ecdysozoa</taxon>
        <taxon>Nematoda</taxon>
        <taxon>Chromadorea</taxon>
        <taxon>Rhabditida</taxon>
        <taxon>Tylenchina</taxon>
        <taxon>Panagrolaimomorpha</taxon>
        <taxon>Strongyloidoidea</taxon>
        <taxon>Steinernematidae</taxon>
        <taxon>Steinernema</taxon>
    </lineage>
</organism>
<feature type="region of interest" description="Disordered" evidence="10">
    <location>
        <begin position="338"/>
        <end position="379"/>
    </location>
</feature>
<dbReference type="InterPro" id="IPR006634">
    <property type="entry name" value="TLC-dom"/>
</dbReference>
<evidence type="ECO:0000313" key="14">
    <source>
        <dbReference type="Proteomes" id="UP001175271"/>
    </source>
</evidence>
<feature type="transmembrane region" description="Helical" evidence="11">
    <location>
        <begin position="260"/>
        <end position="284"/>
    </location>
</feature>
<evidence type="ECO:0000256" key="11">
    <source>
        <dbReference type="SAM" id="Phobius"/>
    </source>
</evidence>
<evidence type="ECO:0000256" key="2">
    <source>
        <dbReference type="ARBA" id="ARBA00005999"/>
    </source>
</evidence>
<evidence type="ECO:0000256" key="1">
    <source>
        <dbReference type="ARBA" id="ARBA00004141"/>
    </source>
</evidence>
<feature type="domain" description="TLC" evidence="12">
    <location>
        <begin position="123"/>
        <end position="336"/>
    </location>
</feature>
<evidence type="ECO:0000256" key="10">
    <source>
        <dbReference type="SAM" id="MobiDB-lite"/>
    </source>
</evidence>
<sequence length="379" mass="44079">MGVDRRMAAAGARAKKTSPPIMSHEFVIQNHGDIMSCVLMVIVVGFMFNYTAPLANIFVLPQYNETVAVPAEAAPQTFYRNGPLDLCVFFFYTIAWITMHAVIQEYVLDKLQRKLHLSKTRMSKFNESGHLLFFSVYSAIHAGFLINDLDLISNPIKLWVGYPLEHRYMSLSMKLFFIFQISHWLHQFPEFYFQKVKRDEISQRSTYSAVYFFFILAAYAFNFSRLALVLLFVDYFTQSIFHFTRMLHFSGKSKYTANGFMLWNALFVVTRFLSATAAVFVLWYGLRVNETPFVDLKEGNFNTAFIRLNSILCILVLQVFMLWNFGLFHINRLRERSSKAKHDQQQVKAKEAQKLQQKKNNKKVSGENSNEIKNKAKVQ</sequence>
<keyword evidence="5 8" id="KW-0653">Protein transport</keyword>
<dbReference type="GO" id="GO:0006616">
    <property type="term" value="P:SRP-dependent cotranslational protein targeting to membrane, translocation"/>
    <property type="evidence" value="ECO:0007669"/>
    <property type="project" value="InterPro"/>
</dbReference>
<comment type="similarity">
    <text evidence="2 8">Belongs to the TRAM family.</text>
</comment>
<evidence type="ECO:0000259" key="12">
    <source>
        <dbReference type="PROSITE" id="PS50922"/>
    </source>
</evidence>
<dbReference type="PROSITE" id="PS50922">
    <property type="entry name" value="TLC"/>
    <property type="match status" value="1"/>
</dbReference>
<gene>
    <name evidence="13" type="ORF">QR680_010370</name>
</gene>
<evidence type="ECO:0000256" key="7">
    <source>
        <dbReference type="ARBA" id="ARBA00023136"/>
    </source>
</evidence>
<dbReference type="Pfam" id="PF03798">
    <property type="entry name" value="TRAM_LAG1_CLN8"/>
    <property type="match status" value="1"/>
</dbReference>
<keyword evidence="6 11" id="KW-1133">Transmembrane helix</keyword>
<dbReference type="EMBL" id="JAUCMV010000001">
    <property type="protein sequence ID" value="KAK0427690.1"/>
    <property type="molecule type" value="Genomic_DNA"/>
</dbReference>
<feature type="compositionally biased region" description="Basic and acidic residues" evidence="10">
    <location>
        <begin position="338"/>
        <end position="353"/>
    </location>
</feature>
<feature type="compositionally biased region" description="Basic and acidic residues" evidence="10">
    <location>
        <begin position="370"/>
        <end position="379"/>
    </location>
</feature>
<keyword evidence="7 9" id="KW-0472">Membrane</keyword>
<reference evidence="13" key="1">
    <citation type="submission" date="2023-06" db="EMBL/GenBank/DDBJ databases">
        <title>Genomic analysis of the entomopathogenic nematode Steinernema hermaphroditum.</title>
        <authorList>
            <person name="Schwarz E.M."/>
            <person name="Heppert J.K."/>
            <person name="Baniya A."/>
            <person name="Schwartz H.T."/>
            <person name="Tan C.-H."/>
            <person name="Antoshechkin I."/>
            <person name="Sternberg P.W."/>
            <person name="Goodrich-Blair H."/>
            <person name="Dillman A.R."/>
        </authorList>
    </citation>
    <scope>NUCLEOTIDE SEQUENCE</scope>
    <source>
        <strain evidence="13">PS9179</strain>
        <tissue evidence="13">Whole animal</tissue>
    </source>
</reference>
<accession>A0AA39INR1</accession>
<dbReference type="InterPro" id="IPR016447">
    <property type="entry name" value="Translocation_assoc_membrane"/>
</dbReference>
<evidence type="ECO:0000256" key="4">
    <source>
        <dbReference type="ARBA" id="ARBA00022692"/>
    </source>
</evidence>
<evidence type="ECO:0000256" key="3">
    <source>
        <dbReference type="ARBA" id="ARBA00022448"/>
    </source>
</evidence>
<evidence type="ECO:0000313" key="13">
    <source>
        <dbReference type="EMBL" id="KAK0427690.1"/>
    </source>
</evidence>
<dbReference type="AlphaFoldDB" id="A0AA39INR1"/>
<dbReference type="GO" id="GO:0005789">
    <property type="term" value="C:endoplasmic reticulum membrane"/>
    <property type="evidence" value="ECO:0007669"/>
    <property type="project" value="TreeGrafter"/>
</dbReference>
<dbReference type="Proteomes" id="UP001175271">
    <property type="component" value="Unassembled WGS sequence"/>
</dbReference>
<evidence type="ECO:0000256" key="5">
    <source>
        <dbReference type="ARBA" id="ARBA00022927"/>
    </source>
</evidence>